<evidence type="ECO:0000256" key="1">
    <source>
        <dbReference type="SAM" id="MobiDB-lite"/>
    </source>
</evidence>
<evidence type="ECO:0000313" key="3">
    <source>
        <dbReference type="Proteomes" id="UP000190675"/>
    </source>
</evidence>
<sequence>MPGAQCTRSLVCEVVVEDAHEYSQRSHRKSPGTPARNGFTAYVVLSPAIGLSCHRRLRKSLPANLTPASRRQDHTILPSARKTLSSEAPLAATASSPASVTIAIRPLSGVDGGGYTSDLGFRKTRIFFRKGLDR</sequence>
<feature type="region of interest" description="Disordered" evidence="1">
    <location>
        <begin position="62"/>
        <end position="82"/>
    </location>
</feature>
<dbReference type="AlphaFoldDB" id="A0A1M5LM83"/>
<evidence type="ECO:0000313" key="2">
    <source>
        <dbReference type="EMBL" id="SHG66177.1"/>
    </source>
</evidence>
<name>A0A1M5LM83_9BRAD</name>
<dbReference type="EMBL" id="LT670818">
    <property type="protein sequence ID" value="SHG66177.1"/>
    <property type="molecule type" value="Genomic_DNA"/>
</dbReference>
<protein>
    <submittedName>
        <fullName evidence="2">Uncharacterized protein</fullName>
    </submittedName>
</protein>
<reference evidence="2 3" key="1">
    <citation type="submission" date="2016-11" db="EMBL/GenBank/DDBJ databases">
        <authorList>
            <person name="Jaros S."/>
            <person name="Januszkiewicz K."/>
            <person name="Wedrychowicz H."/>
        </authorList>
    </citation>
    <scope>NUCLEOTIDE SEQUENCE [LARGE SCALE GENOMIC DNA]</scope>
    <source>
        <strain evidence="2 3">GAS242</strain>
    </source>
</reference>
<accession>A0A1M5LM83</accession>
<gene>
    <name evidence="2" type="ORF">SAMN05444169_3556</name>
</gene>
<dbReference type="Proteomes" id="UP000190675">
    <property type="component" value="Chromosome I"/>
</dbReference>
<organism evidence="2 3">
    <name type="scientific">Bradyrhizobium erythrophlei</name>
    <dbReference type="NCBI Taxonomy" id="1437360"/>
    <lineage>
        <taxon>Bacteria</taxon>
        <taxon>Pseudomonadati</taxon>
        <taxon>Pseudomonadota</taxon>
        <taxon>Alphaproteobacteria</taxon>
        <taxon>Hyphomicrobiales</taxon>
        <taxon>Nitrobacteraceae</taxon>
        <taxon>Bradyrhizobium</taxon>
    </lineage>
</organism>
<proteinExistence type="predicted"/>